<name>A0ACB7YA78_9ERIC</name>
<comment type="caution">
    <text evidence="1">The sequence shown here is derived from an EMBL/GenBank/DDBJ whole genome shotgun (WGS) entry which is preliminary data.</text>
</comment>
<organism evidence="1 2">
    <name type="scientific">Vaccinium darrowii</name>
    <dbReference type="NCBI Taxonomy" id="229202"/>
    <lineage>
        <taxon>Eukaryota</taxon>
        <taxon>Viridiplantae</taxon>
        <taxon>Streptophyta</taxon>
        <taxon>Embryophyta</taxon>
        <taxon>Tracheophyta</taxon>
        <taxon>Spermatophyta</taxon>
        <taxon>Magnoliopsida</taxon>
        <taxon>eudicotyledons</taxon>
        <taxon>Gunneridae</taxon>
        <taxon>Pentapetalae</taxon>
        <taxon>asterids</taxon>
        <taxon>Ericales</taxon>
        <taxon>Ericaceae</taxon>
        <taxon>Vaccinioideae</taxon>
        <taxon>Vaccinieae</taxon>
        <taxon>Vaccinium</taxon>
    </lineage>
</organism>
<dbReference type="EMBL" id="CM037157">
    <property type="protein sequence ID" value="KAH7850427.1"/>
    <property type="molecule type" value="Genomic_DNA"/>
</dbReference>
<reference evidence="1 2" key="1">
    <citation type="journal article" date="2021" name="Hortic Res">
        <title>High-quality reference genome and annotation aids understanding of berry development for evergreen blueberry (Vaccinium darrowii).</title>
        <authorList>
            <person name="Yu J."/>
            <person name="Hulse-Kemp A.M."/>
            <person name="Babiker E."/>
            <person name="Staton M."/>
        </authorList>
    </citation>
    <scope>NUCLEOTIDE SEQUENCE [LARGE SCALE GENOMIC DNA]</scope>
    <source>
        <strain evidence="2">cv. NJ 8807/NJ 8810</strain>
        <tissue evidence="1">Young leaf</tissue>
    </source>
</reference>
<evidence type="ECO:0000313" key="2">
    <source>
        <dbReference type="Proteomes" id="UP000828048"/>
    </source>
</evidence>
<dbReference type="Proteomes" id="UP000828048">
    <property type="component" value="Chromosome 7"/>
</dbReference>
<evidence type="ECO:0000313" key="1">
    <source>
        <dbReference type="EMBL" id="KAH7850427.1"/>
    </source>
</evidence>
<keyword evidence="2" id="KW-1185">Reference proteome</keyword>
<protein>
    <submittedName>
        <fullName evidence="1">Uncharacterized protein</fullName>
    </submittedName>
</protein>
<sequence>MWRLKVAEGGGPYEPYLYSTNNFVGRQIWEFDPNYGTPEEHAQVEAARQLFTLNKARVKPSADLLLQFQLLKENNFQQTIPAVKIGEDEDVTYEAATTTVKRALRFSSAMQAKDGHWPAENAGPLFFLPPLVMCLYITGHLDEIFSPEHKKEILRYIYNHQNEDGGWGFHIEGHSIMFCTVLSYICMRILGEGPSGGRNNAVERGRQWIHDHGGVVAIPSWGKTWLSIFGLFDWSGCNPMPPEFWILPSYLPMHPAKMWCYCRMVYMPMSYLYGKRFVGPITDLVLQLREELHSQPYDEIDWKKYRHVCAKEDVYYPHPLIQDFLWDSLYILTEPLLTRWPFNKLVREKALQATIKYIHYEDENSRYITIGCVEKVLCMLSCWVEDPHGDYFKKHLARIPDYMWVAEDGMKMQSFGSQQWDTGFAVQALLACNLLEETGETLRKGHDFIKNSQVKENPSGDFRKMFRHISKGSWTFSDQDHGWQVSDCTAEGLKSENGGLSAWEPAKGGAWLEFLNPTEFFADIVVEHEYVECTAAAIQAFVIFMKMYPGHRKKEIQAFIVDAVHFLEDIQMPDGSWYGNWGVCFTYGTWFALGGLAAAGKNYSNCAAVRKGVQFLLSSQRHNGGWGESYLSSPLKKYVPLEDNRSNLVHTSWAMMGLIHSGQAERDPTPLHRAAKLLINSQMETGEFPQQEITGVFMKNCMLHYAAYRNIYPLWALAEYRNKEGFALFKIPTYSDTIAALLTDAFYSWKTMERGHSVENLIYTAVATVLQGQSVAVATVLQQQSKDYTNGPTAYIEPRDFCRCGFYADMADLVEATGLDLRKPRLCSSSIFRPTSWRFAEIATFLLVMAICHQFNGEISNAENSRVWKYWGR</sequence>
<gene>
    <name evidence="1" type="ORF">Vadar_032719</name>
</gene>
<proteinExistence type="predicted"/>
<accession>A0ACB7YA78</accession>